<evidence type="ECO:0000259" key="5">
    <source>
        <dbReference type="PROSITE" id="PS50931"/>
    </source>
</evidence>
<evidence type="ECO:0000256" key="1">
    <source>
        <dbReference type="ARBA" id="ARBA00009437"/>
    </source>
</evidence>
<name>A0ABZ2W5T4_9GAMM</name>
<dbReference type="CDD" id="cd08422">
    <property type="entry name" value="PBP2_CrgA_like"/>
    <property type="match status" value="1"/>
</dbReference>
<proteinExistence type="inferred from homology"/>
<dbReference type="PANTHER" id="PTHR30537:SF5">
    <property type="entry name" value="HTH-TYPE TRANSCRIPTIONAL ACTIVATOR TTDR-RELATED"/>
    <property type="match status" value="1"/>
</dbReference>
<dbReference type="PROSITE" id="PS50931">
    <property type="entry name" value="HTH_LYSR"/>
    <property type="match status" value="1"/>
</dbReference>
<organism evidence="6 7">
    <name type="scientific">Marinobacter metalliresistant</name>
    <dbReference type="NCBI Taxonomy" id="2961995"/>
    <lineage>
        <taxon>Bacteria</taxon>
        <taxon>Pseudomonadati</taxon>
        <taxon>Pseudomonadota</taxon>
        <taxon>Gammaproteobacteria</taxon>
        <taxon>Pseudomonadales</taxon>
        <taxon>Marinobacteraceae</taxon>
        <taxon>Marinobacter</taxon>
    </lineage>
</organism>
<sequence length="346" mass="38929">MYQGYHGQLAPGYEYKRGEPECAGIHSIDNWSDPNNTYSKLESIQEREVATDKLVAMKIFRRVAELGSFTKAADDLNITAATVSKHIAFLEQDIETRLINRTTRRMHLTDAGLAFLKRTQALLDGLEDAELEARGVQAEPRGTIRINVPMSFGLTHITEAIDSFLKRYPDIDVDLQLSDRMVDLVEQGVDIAIRVRNALSDSSLLAKPLRKSRNIVCASPQYLASAPEIHSPADLARHNCLTFALHDRPRVWELGAEEVTVNGNFRTDSSLAIRQSLLRGLGVGLVPRFLVQQDLDSGSLIPLLQDFPPKPYTVFALFPPGRKQPTKVRLLLEHLDQYWGDKPYWE</sequence>
<dbReference type="InterPro" id="IPR036388">
    <property type="entry name" value="WH-like_DNA-bd_sf"/>
</dbReference>
<dbReference type="Gene3D" id="1.10.10.10">
    <property type="entry name" value="Winged helix-like DNA-binding domain superfamily/Winged helix DNA-binding domain"/>
    <property type="match status" value="1"/>
</dbReference>
<dbReference type="SUPFAM" id="SSF46785">
    <property type="entry name" value="Winged helix' DNA-binding domain"/>
    <property type="match status" value="1"/>
</dbReference>
<dbReference type="InterPro" id="IPR036390">
    <property type="entry name" value="WH_DNA-bd_sf"/>
</dbReference>
<dbReference type="InterPro" id="IPR000847">
    <property type="entry name" value="LysR_HTH_N"/>
</dbReference>
<evidence type="ECO:0000256" key="2">
    <source>
        <dbReference type="ARBA" id="ARBA00023015"/>
    </source>
</evidence>
<dbReference type="PANTHER" id="PTHR30537">
    <property type="entry name" value="HTH-TYPE TRANSCRIPTIONAL REGULATOR"/>
    <property type="match status" value="1"/>
</dbReference>
<keyword evidence="3" id="KW-0238">DNA-binding</keyword>
<dbReference type="InterPro" id="IPR058163">
    <property type="entry name" value="LysR-type_TF_proteobact-type"/>
</dbReference>
<dbReference type="RefSeq" id="WP_341582485.1">
    <property type="nucleotide sequence ID" value="NZ_CP101118.1"/>
</dbReference>
<evidence type="ECO:0000313" key="6">
    <source>
        <dbReference type="EMBL" id="WZF90139.1"/>
    </source>
</evidence>
<accession>A0ABZ2W5T4</accession>
<dbReference type="Proteomes" id="UP001475781">
    <property type="component" value="Chromosome"/>
</dbReference>
<comment type="similarity">
    <text evidence="1">Belongs to the LysR transcriptional regulatory family.</text>
</comment>
<dbReference type="SUPFAM" id="SSF53850">
    <property type="entry name" value="Periplasmic binding protein-like II"/>
    <property type="match status" value="1"/>
</dbReference>
<dbReference type="Gene3D" id="3.40.190.290">
    <property type="match status" value="1"/>
</dbReference>
<dbReference type="Pfam" id="PF00126">
    <property type="entry name" value="HTH_1"/>
    <property type="match status" value="1"/>
</dbReference>
<keyword evidence="4" id="KW-0804">Transcription</keyword>
<evidence type="ECO:0000256" key="3">
    <source>
        <dbReference type="ARBA" id="ARBA00023125"/>
    </source>
</evidence>
<reference evidence="6 7" key="1">
    <citation type="submission" date="2022-07" db="EMBL/GenBank/DDBJ databases">
        <title>A copper resistant bacterium isolated from sediment samples of deep sea hydrothermal areas.</title>
        <authorList>
            <person name="Zeng X."/>
        </authorList>
    </citation>
    <scope>NUCLEOTIDE SEQUENCE [LARGE SCALE GENOMIC DNA]</scope>
    <source>
        <strain evidence="7">CuT 6</strain>
    </source>
</reference>
<evidence type="ECO:0000313" key="7">
    <source>
        <dbReference type="Proteomes" id="UP001475781"/>
    </source>
</evidence>
<dbReference type="EMBL" id="CP101118">
    <property type="protein sequence ID" value="WZF90139.1"/>
    <property type="molecule type" value="Genomic_DNA"/>
</dbReference>
<dbReference type="Pfam" id="PF03466">
    <property type="entry name" value="LysR_substrate"/>
    <property type="match status" value="1"/>
</dbReference>
<evidence type="ECO:0000256" key="4">
    <source>
        <dbReference type="ARBA" id="ARBA00023163"/>
    </source>
</evidence>
<dbReference type="InterPro" id="IPR005119">
    <property type="entry name" value="LysR_subst-bd"/>
</dbReference>
<feature type="domain" description="HTH lysR-type" evidence="5">
    <location>
        <begin position="52"/>
        <end position="109"/>
    </location>
</feature>
<keyword evidence="7" id="KW-1185">Reference proteome</keyword>
<protein>
    <submittedName>
        <fullName evidence="6">LysR family transcriptional regulator</fullName>
    </submittedName>
</protein>
<gene>
    <name evidence="6" type="ORF">NLK58_08100</name>
</gene>
<keyword evidence="2" id="KW-0805">Transcription regulation</keyword>